<gene>
    <name evidence="1" type="ORF">AB1Y20_009882</name>
</gene>
<reference evidence="1 2" key="1">
    <citation type="journal article" date="2024" name="Science">
        <title>Giant polyketide synthase enzymes in the biosynthesis of giant marine polyether toxins.</title>
        <authorList>
            <person name="Fallon T.R."/>
            <person name="Shende V.V."/>
            <person name="Wierzbicki I.H."/>
            <person name="Pendleton A.L."/>
            <person name="Watervoot N.F."/>
            <person name="Auber R.P."/>
            <person name="Gonzalez D.J."/>
            <person name="Wisecaver J.H."/>
            <person name="Moore B.S."/>
        </authorList>
    </citation>
    <scope>NUCLEOTIDE SEQUENCE [LARGE SCALE GENOMIC DNA]</scope>
    <source>
        <strain evidence="1 2">12B1</strain>
    </source>
</reference>
<accession>A0AB34K1N7</accession>
<proteinExistence type="predicted"/>
<evidence type="ECO:0000313" key="2">
    <source>
        <dbReference type="Proteomes" id="UP001515480"/>
    </source>
</evidence>
<dbReference type="EMBL" id="JBGBPQ010000002">
    <property type="protein sequence ID" value="KAL1528539.1"/>
    <property type="molecule type" value="Genomic_DNA"/>
</dbReference>
<evidence type="ECO:0008006" key="3">
    <source>
        <dbReference type="Google" id="ProtNLM"/>
    </source>
</evidence>
<dbReference type="AlphaFoldDB" id="A0AB34K1N7"/>
<organism evidence="1 2">
    <name type="scientific">Prymnesium parvum</name>
    <name type="common">Toxic golden alga</name>
    <dbReference type="NCBI Taxonomy" id="97485"/>
    <lineage>
        <taxon>Eukaryota</taxon>
        <taxon>Haptista</taxon>
        <taxon>Haptophyta</taxon>
        <taxon>Prymnesiophyceae</taxon>
        <taxon>Prymnesiales</taxon>
        <taxon>Prymnesiaceae</taxon>
        <taxon>Prymnesium</taxon>
    </lineage>
</organism>
<dbReference type="Proteomes" id="UP001515480">
    <property type="component" value="Unassembled WGS sequence"/>
</dbReference>
<name>A0AB34K1N7_PRYPA</name>
<keyword evidence="2" id="KW-1185">Reference proteome</keyword>
<evidence type="ECO:0000313" key="1">
    <source>
        <dbReference type="EMBL" id="KAL1528539.1"/>
    </source>
</evidence>
<sequence length="373" mass="41090">MALAESPRFLVVHTAGDGMTRWSVALAETISFAISNNLTMVEPCVQNGRIQPCEGEALAAAARRDAAAPSDAARALGTPGALRPLSAYRNATAQFRALFPQLAHFLMPYTEFLRDWNGEALLQQSRLVCAAYMSSAGCNQSYQRNVWSDHIVGNSKEQRRPQALLRRVRGQPVLRLYYLRTGFFERNRSLMGRIYQGLSTFAPALEAVAATLPAALGLQPGYFAYHWRSEKKCHNYDGCSRQLLATKRRLEESHADARRRALLISDISATNQSLWGGMSIGGHLHSVALRDGASTALHRLLHANMTKLETLPEMANVDSGALSVLDLLLGARAGFLVTCASQHAPCARTCAWVGGYANTLRVLRRGRNMTYEW</sequence>
<comment type="caution">
    <text evidence="1">The sequence shown here is derived from an EMBL/GenBank/DDBJ whole genome shotgun (WGS) entry which is preliminary data.</text>
</comment>
<protein>
    <recommendedName>
        <fullName evidence="3">Peptide-O-fucosyltransferase 1</fullName>
    </recommendedName>
</protein>